<protein>
    <submittedName>
        <fullName evidence="1">Uncharacterized protein</fullName>
    </submittedName>
</protein>
<dbReference type="InParanoid" id="A0A024GBH0"/>
<keyword evidence="2" id="KW-1185">Reference proteome</keyword>
<dbReference type="AlphaFoldDB" id="A0A024GBH0"/>
<dbReference type="Proteomes" id="UP000053237">
    <property type="component" value="Unassembled WGS sequence"/>
</dbReference>
<evidence type="ECO:0000313" key="2">
    <source>
        <dbReference type="Proteomes" id="UP000053237"/>
    </source>
</evidence>
<accession>A0A024GBH0</accession>
<dbReference type="EMBL" id="CAIX01000053">
    <property type="protein sequence ID" value="CCI43682.1"/>
    <property type="molecule type" value="Genomic_DNA"/>
</dbReference>
<proteinExistence type="predicted"/>
<evidence type="ECO:0000313" key="1">
    <source>
        <dbReference type="EMBL" id="CCI43682.1"/>
    </source>
</evidence>
<name>A0A024GBH0_9STRA</name>
<reference evidence="1 2" key="1">
    <citation type="submission" date="2012-05" db="EMBL/GenBank/DDBJ databases">
        <title>Recombination and specialization in a pathogen metapopulation.</title>
        <authorList>
            <person name="Gardiner A."/>
            <person name="Kemen E."/>
            <person name="Schultz-Larsen T."/>
            <person name="MacLean D."/>
            <person name="Van Oosterhout C."/>
            <person name="Jones J.D.G."/>
        </authorList>
    </citation>
    <scope>NUCLEOTIDE SEQUENCE [LARGE SCALE GENOMIC DNA]</scope>
    <source>
        <strain evidence="1 2">Ac Nc2</strain>
    </source>
</reference>
<gene>
    <name evidence="1" type="ORF">BN9_044660</name>
</gene>
<sequence>MRHLGSRKVDACAHPKSSDATCISLLWMRNVSSDQVLYATKYTELTPVISIGGNLNGYRNKSETWKTEARVSRDEVAVEVAACGPHQQDARPTQKSALKETVGNSLNYALSLQCGHVHEVLACARCLEREKKLVESLFI</sequence>
<organism evidence="1 2">
    <name type="scientific">Albugo candida</name>
    <dbReference type="NCBI Taxonomy" id="65357"/>
    <lineage>
        <taxon>Eukaryota</taxon>
        <taxon>Sar</taxon>
        <taxon>Stramenopiles</taxon>
        <taxon>Oomycota</taxon>
        <taxon>Peronosporomycetes</taxon>
        <taxon>Albuginales</taxon>
        <taxon>Albuginaceae</taxon>
        <taxon>Albugo</taxon>
    </lineage>
</organism>
<comment type="caution">
    <text evidence="1">The sequence shown here is derived from an EMBL/GenBank/DDBJ whole genome shotgun (WGS) entry which is preliminary data.</text>
</comment>